<evidence type="ECO:0000256" key="3">
    <source>
        <dbReference type="ARBA" id="ARBA00022989"/>
    </source>
</evidence>
<evidence type="ECO:0000256" key="2">
    <source>
        <dbReference type="ARBA" id="ARBA00022692"/>
    </source>
</evidence>
<accession>A0AAW2FEY1</accession>
<gene>
    <name evidence="7" type="ORF">PUN28_012454</name>
</gene>
<feature type="transmembrane region" description="Helical" evidence="5">
    <location>
        <begin position="60"/>
        <end position="80"/>
    </location>
</feature>
<dbReference type="PROSITE" id="PS50850">
    <property type="entry name" value="MFS"/>
    <property type="match status" value="1"/>
</dbReference>
<evidence type="ECO:0000256" key="4">
    <source>
        <dbReference type="ARBA" id="ARBA00023136"/>
    </source>
</evidence>
<feature type="transmembrane region" description="Helical" evidence="5">
    <location>
        <begin position="121"/>
        <end position="144"/>
    </location>
</feature>
<dbReference type="Proteomes" id="UP001430953">
    <property type="component" value="Unassembled WGS sequence"/>
</dbReference>
<dbReference type="GO" id="GO:0022857">
    <property type="term" value="F:transmembrane transporter activity"/>
    <property type="evidence" value="ECO:0007669"/>
    <property type="project" value="InterPro"/>
</dbReference>
<evidence type="ECO:0000256" key="5">
    <source>
        <dbReference type="SAM" id="Phobius"/>
    </source>
</evidence>
<dbReference type="EMBL" id="JADYXP020000012">
    <property type="protein sequence ID" value="KAL0113306.1"/>
    <property type="molecule type" value="Genomic_DNA"/>
</dbReference>
<comment type="subcellular location">
    <subcellularLocation>
        <location evidence="1">Membrane</location>
        <topology evidence="1">Multi-pass membrane protein</topology>
    </subcellularLocation>
</comment>
<keyword evidence="2 5" id="KW-0812">Transmembrane</keyword>
<dbReference type="GO" id="GO:0016020">
    <property type="term" value="C:membrane"/>
    <property type="evidence" value="ECO:0007669"/>
    <property type="project" value="UniProtKB-SubCell"/>
</dbReference>
<dbReference type="Gene3D" id="1.20.1250.20">
    <property type="entry name" value="MFS general substrate transporter like domains"/>
    <property type="match status" value="1"/>
</dbReference>
<feature type="transmembrane region" description="Helical" evidence="5">
    <location>
        <begin position="150"/>
        <end position="171"/>
    </location>
</feature>
<keyword evidence="3 5" id="KW-1133">Transmembrane helix</keyword>
<dbReference type="AlphaFoldDB" id="A0AAW2FEY1"/>
<organism evidence="7 8">
    <name type="scientific">Cardiocondyla obscurior</name>
    <dbReference type="NCBI Taxonomy" id="286306"/>
    <lineage>
        <taxon>Eukaryota</taxon>
        <taxon>Metazoa</taxon>
        <taxon>Ecdysozoa</taxon>
        <taxon>Arthropoda</taxon>
        <taxon>Hexapoda</taxon>
        <taxon>Insecta</taxon>
        <taxon>Pterygota</taxon>
        <taxon>Neoptera</taxon>
        <taxon>Endopterygota</taxon>
        <taxon>Hymenoptera</taxon>
        <taxon>Apocrita</taxon>
        <taxon>Aculeata</taxon>
        <taxon>Formicoidea</taxon>
        <taxon>Formicidae</taxon>
        <taxon>Myrmicinae</taxon>
        <taxon>Cardiocondyla</taxon>
    </lineage>
</organism>
<feature type="transmembrane region" description="Helical" evidence="5">
    <location>
        <begin position="86"/>
        <end position="109"/>
    </location>
</feature>
<proteinExistence type="predicted"/>
<protein>
    <recommendedName>
        <fullName evidence="6">Major facilitator superfamily (MFS) profile domain-containing protein</fullName>
    </recommendedName>
</protein>
<evidence type="ECO:0000313" key="8">
    <source>
        <dbReference type="Proteomes" id="UP001430953"/>
    </source>
</evidence>
<dbReference type="PANTHER" id="PTHR11662:SF280">
    <property type="entry name" value="FI21844P1-RELATED"/>
    <property type="match status" value="1"/>
</dbReference>
<dbReference type="GO" id="GO:0006820">
    <property type="term" value="P:monoatomic anion transport"/>
    <property type="evidence" value="ECO:0007669"/>
    <property type="project" value="TreeGrafter"/>
</dbReference>
<dbReference type="SUPFAM" id="SSF103473">
    <property type="entry name" value="MFS general substrate transporter"/>
    <property type="match status" value="1"/>
</dbReference>
<evidence type="ECO:0000259" key="6">
    <source>
        <dbReference type="PROSITE" id="PS50850"/>
    </source>
</evidence>
<comment type="caution">
    <text evidence="7">The sequence shown here is derived from an EMBL/GenBank/DDBJ whole genome shotgun (WGS) entry which is preliminary data.</text>
</comment>
<feature type="domain" description="Major facilitator superfamily (MFS) profile" evidence="6">
    <location>
        <begin position="1"/>
        <end position="286"/>
    </location>
</feature>
<dbReference type="InterPro" id="IPR036259">
    <property type="entry name" value="MFS_trans_sf"/>
</dbReference>
<evidence type="ECO:0000313" key="7">
    <source>
        <dbReference type="EMBL" id="KAL0113306.1"/>
    </source>
</evidence>
<keyword evidence="4 5" id="KW-0472">Membrane</keyword>
<dbReference type="InterPro" id="IPR011701">
    <property type="entry name" value="MFS"/>
</dbReference>
<dbReference type="InterPro" id="IPR020846">
    <property type="entry name" value="MFS_dom"/>
</dbReference>
<keyword evidence="8" id="KW-1185">Reference proteome</keyword>
<evidence type="ECO:0000256" key="1">
    <source>
        <dbReference type="ARBA" id="ARBA00004141"/>
    </source>
</evidence>
<dbReference type="PANTHER" id="PTHR11662">
    <property type="entry name" value="SOLUTE CARRIER FAMILY 17"/>
    <property type="match status" value="1"/>
</dbReference>
<dbReference type="InterPro" id="IPR050382">
    <property type="entry name" value="MFS_Na/Anion_cotransporter"/>
</dbReference>
<dbReference type="Pfam" id="PF07690">
    <property type="entry name" value="MFS_1"/>
    <property type="match status" value="1"/>
</dbReference>
<sequence length="286" mass="32350">MTLFDCLKTFYRCKDFIRFIIDYKWNKLQKDLLLSSYFWGHLVTQIPFGYFADIWSSQKIFAFGAIICGVFNMLIPVAARFTDLEGVIVCRIGMGLTMAGLLPCTQSLLSKWAPPAERSRLGTFSYSGGQFGTVITLIVAGVLAESSLGWPSIFYMLGALAIVWGIAFLWFGADSPSVHRSISQEERMYIEESLKTSEAERNEKKKIKTPWKEIFTSKPMWAIIIAHSAQNWGYVTLLTEIPSYMSGVMKYKSMTVSNKILQKLFIGNILIFVVDKKLFSALNVSL</sequence>
<reference evidence="7 8" key="1">
    <citation type="submission" date="2023-03" db="EMBL/GenBank/DDBJ databases">
        <title>High recombination rates correlate with genetic variation in Cardiocondyla obscurior ants.</title>
        <authorList>
            <person name="Errbii M."/>
        </authorList>
    </citation>
    <scope>NUCLEOTIDE SEQUENCE [LARGE SCALE GENOMIC DNA]</scope>
    <source>
        <strain evidence="7">Alpha-2009</strain>
        <tissue evidence="7">Whole body</tissue>
    </source>
</reference>
<name>A0AAW2FEY1_9HYME</name>